<feature type="region of interest" description="Disordered" evidence="1">
    <location>
        <begin position="1"/>
        <end position="47"/>
    </location>
</feature>
<keyword evidence="5" id="KW-1185">Reference proteome</keyword>
<protein>
    <submittedName>
        <fullName evidence="4">Septum formation family protein</fullName>
    </submittedName>
</protein>
<dbReference type="RefSeq" id="WP_378296704.1">
    <property type="nucleotide sequence ID" value="NZ_JBHTJA010000006.1"/>
</dbReference>
<evidence type="ECO:0000256" key="1">
    <source>
        <dbReference type="SAM" id="MobiDB-lite"/>
    </source>
</evidence>
<reference evidence="5" key="1">
    <citation type="journal article" date="2019" name="Int. J. Syst. Evol. Microbiol.">
        <title>The Global Catalogue of Microorganisms (GCM) 10K type strain sequencing project: providing services to taxonomists for standard genome sequencing and annotation.</title>
        <authorList>
            <consortium name="The Broad Institute Genomics Platform"/>
            <consortium name="The Broad Institute Genome Sequencing Center for Infectious Disease"/>
            <person name="Wu L."/>
            <person name="Ma J."/>
        </authorList>
    </citation>
    <scope>NUCLEOTIDE SEQUENCE [LARGE SCALE GENOMIC DNA]</scope>
    <source>
        <strain evidence="5">JCM 31202</strain>
    </source>
</reference>
<feature type="compositionally biased region" description="Low complexity" evidence="1">
    <location>
        <begin position="32"/>
        <end position="42"/>
    </location>
</feature>
<dbReference type="Proteomes" id="UP001596972">
    <property type="component" value="Unassembled WGS sequence"/>
</dbReference>
<dbReference type="Pfam" id="PF13845">
    <property type="entry name" value="Septum_form"/>
    <property type="match status" value="1"/>
</dbReference>
<keyword evidence="2" id="KW-0472">Membrane</keyword>
<comment type="caution">
    <text evidence="4">The sequence shown here is derived from an EMBL/GenBank/DDBJ whole genome shotgun (WGS) entry which is preliminary data.</text>
</comment>
<name>A0ABW3ELC7_9ACTN</name>
<evidence type="ECO:0000259" key="3">
    <source>
        <dbReference type="Pfam" id="PF13845"/>
    </source>
</evidence>
<dbReference type="EMBL" id="JBHTJA010000006">
    <property type="protein sequence ID" value="MFD0899806.1"/>
    <property type="molecule type" value="Genomic_DNA"/>
</dbReference>
<evidence type="ECO:0000313" key="4">
    <source>
        <dbReference type="EMBL" id="MFD0899806.1"/>
    </source>
</evidence>
<feature type="transmembrane region" description="Helical" evidence="2">
    <location>
        <begin position="87"/>
        <end position="110"/>
    </location>
</feature>
<evidence type="ECO:0000313" key="5">
    <source>
        <dbReference type="Proteomes" id="UP001596972"/>
    </source>
</evidence>
<feature type="domain" description="Septum formation-related" evidence="3">
    <location>
        <begin position="251"/>
        <end position="355"/>
    </location>
</feature>
<organism evidence="4 5">
    <name type="scientific">Actinomadura sediminis</name>
    <dbReference type="NCBI Taxonomy" id="1038904"/>
    <lineage>
        <taxon>Bacteria</taxon>
        <taxon>Bacillati</taxon>
        <taxon>Actinomycetota</taxon>
        <taxon>Actinomycetes</taxon>
        <taxon>Streptosporangiales</taxon>
        <taxon>Thermomonosporaceae</taxon>
        <taxon>Actinomadura</taxon>
    </lineage>
</organism>
<keyword evidence="2" id="KW-1133">Transmembrane helix</keyword>
<feature type="transmembrane region" description="Helical" evidence="2">
    <location>
        <begin position="51"/>
        <end position="75"/>
    </location>
</feature>
<feature type="compositionally biased region" description="Pro residues" evidence="1">
    <location>
        <begin position="16"/>
        <end position="31"/>
    </location>
</feature>
<evidence type="ECO:0000256" key="2">
    <source>
        <dbReference type="SAM" id="Phobius"/>
    </source>
</evidence>
<dbReference type="InterPro" id="IPR026004">
    <property type="entry name" value="Septum_form"/>
</dbReference>
<proteinExistence type="predicted"/>
<keyword evidence="2" id="KW-0812">Transmembrane</keyword>
<sequence length="364" mass="38706">MTTPPNADDVDRNRPWAPPDALAPPPSPEAPAPAASEPAESTPARRTDRTAVVALVTGLIGLVPLAVPFAVAALVRLRRGTRKGAALAVTALAASLAWTAAGTIVVVVVAPESTLERDAAGTITAGGTALFSDLREGDCFTGYRYDYATRIARPATVRAVPCAEVHTGEVIARVFQTFPLGIDEALSLCRGKTTYLRKSRVRTRLEPYIGLPRTSRGDVICAMHHAGGELTTPLADTVDTSLTAYQELTPGTCFDRRADKTIIPTVPCGEPHWSEVFATYELSLGGTYAPGTLPPRPADDVLRLGAERRCTAEARRMFKRVPPKPGVEIGAIWPTPEDWEIGILTVVCYLDVTGPGLVGPLTPQ</sequence>
<accession>A0ABW3ELC7</accession>
<gene>
    <name evidence="4" type="ORF">ACFQ11_05345</name>
</gene>